<dbReference type="Gene3D" id="3.20.20.140">
    <property type="entry name" value="Metal-dependent hydrolases"/>
    <property type="match status" value="1"/>
</dbReference>
<name>A0A167SIR7_9AGAM</name>
<gene>
    <name evidence="1" type="ORF">FIBSPDRAFT_906291</name>
</gene>
<sequence length="107" mass="11500">LPGPPLSHESAATKLMKAGVNVAIGVIHEYAARNLRFDVAWAALESHGYISKVQAIALATSNLERALGMDIYSRQDIVAYRGGDLFDLSSKPVAVMSADRGVVELFE</sequence>
<dbReference type="EMBL" id="KV419297">
    <property type="protein sequence ID" value="KZP01957.1"/>
    <property type="molecule type" value="Genomic_DNA"/>
</dbReference>
<evidence type="ECO:0000313" key="2">
    <source>
        <dbReference type="Proteomes" id="UP000076532"/>
    </source>
</evidence>
<dbReference type="OrthoDB" id="10258955at2759"/>
<protein>
    <recommendedName>
        <fullName evidence="3">Amidohydrolase-related domain-containing protein</fullName>
    </recommendedName>
</protein>
<accession>A0A167SIR7</accession>
<keyword evidence="2" id="KW-1185">Reference proteome</keyword>
<dbReference type="STRING" id="436010.A0A167SIR7"/>
<proteinExistence type="predicted"/>
<evidence type="ECO:0000313" key="1">
    <source>
        <dbReference type="EMBL" id="KZP01957.1"/>
    </source>
</evidence>
<dbReference type="Proteomes" id="UP000076532">
    <property type="component" value="Unassembled WGS sequence"/>
</dbReference>
<evidence type="ECO:0008006" key="3">
    <source>
        <dbReference type="Google" id="ProtNLM"/>
    </source>
</evidence>
<dbReference type="AlphaFoldDB" id="A0A167SIR7"/>
<feature type="non-terminal residue" evidence="1">
    <location>
        <position position="1"/>
    </location>
</feature>
<reference evidence="1 2" key="1">
    <citation type="journal article" date="2016" name="Mol. Biol. Evol.">
        <title>Comparative Genomics of Early-Diverging Mushroom-Forming Fungi Provides Insights into the Origins of Lignocellulose Decay Capabilities.</title>
        <authorList>
            <person name="Nagy L.G."/>
            <person name="Riley R."/>
            <person name="Tritt A."/>
            <person name="Adam C."/>
            <person name="Daum C."/>
            <person name="Floudas D."/>
            <person name="Sun H."/>
            <person name="Yadav J.S."/>
            <person name="Pangilinan J."/>
            <person name="Larsson K.H."/>
            <person name="Matsuura K."/>
            <person name="Barry K."/>
            <person name="Labutti K."/>
            <person name="Kuo R."/>
            <person name="Ohm R.A."/>
            <person name="Bhattacharya S.S."/>
            <person name="Shirouzu T."/>
            <person name="Yoshinaga Y."/>
            <person name="Martin F.M."/>
            <person name="Grigoriev I.V."/>
            <person name="Hibbett D.S."/>
        </authorList>
    </citation>
    <scope>NUCLEOTIDE SEQUENCE [LARGE SCALE GENOMIC DNA]</scope>
    <source>
        <strain evidence="1 2">CBS 109695</strain>
    </source>
</reference>
<organism evidence="1 2">
    <name type="scientific">Athelia psychrophila</name>
    <dbReference type="NCBI Taxonomy" id="1759441"/>
    <lineage>
        <taxon>Eukaryota</taxon>
        <taxon>Fungi</taxon>
        <taxon>Dikarya</taxon>
        <taxon>Basidiomycota</taxon>
        <taxon>Agaricomycotina</taxon>
        <taxon>Agaricomycetes</taxon>
        <taxon>Agaricomycetidae</taxon>
        <taxon>Atheliales</taxon>
        <taxon>Atheliaceae</taxon>
        <taxon>Athelia</taxon>
    </lineage>
</organism>